<evidence type="ECO:0000313" key="1">
    <source>
        <dbReference type="EMBL" id="MFD2159883.1"/>
    </source>
</evidence>
<dbReference type="Proteomes" id="UP001597389">
    <property type="component" value="Unassembled WGS sequence"/>
</dbReference>
<organism evidence="1 2">
    <name type="scientific">Rubritalea tangerina</name>
    <dbReference type="NCBI Taxonomy" id="430798"/>
    <lineage>
        <taxon>Bacteria</taxon>
        <taxon>Pseudomonadati</taxon>
        <taxon>Verrucomicrobiota</taxon>
        <taxon>Verrucomicrobiia</taxon>
        <taxon>Verrucomicrobiales</taxon>
        <taxon>Rubritaleaceae</taxon>
        <taxon>Rubritalea</taxon>
    </lineage>
</organism>
<evidence type="ECO:0008006" key="3">
    <source>
        <dbReference type="Google" id="ProtNLM"/>
    </source>
</evidence>
<keyword evidence="2" id="KW-1185">Reference proteome</keyword>
<evidence type="ECO:0000313" key="2">
    <source>
        <dbReference type="Proteomes" id="UP001597389"/>
    </source>
</evidence>
<sequence>MKKSLKALLIFPLLTGCEKSVNESLNANNLTPLHGSWNGSWSWEKGSKSSILISADSIKLTNFPLKNIVDSSQSLLNEEFKYSFEKNYGGKAQPCLLVTTTKGRGSFPLYISKESGFWTLKYSFSTDLGQSVTFKKN</sequence>
<proteinExistence type="predicted"/>
<protein>
    <recommendedName>
        <fullName evidence="3">Lipoprotein</fullName>
    </recommendedName>
</protein>
<dbReference type="EMBL" id="JBHUJB010000056">
    <property type="protein sequence ID" value="MFD2159883.1"/>
    <property type="molecule type" value="Genomic_DNA"/>
</dbReference>
<accession>A0ABW4ZD15</accession>
<gene>
    <name evidence="1" type="ORF">ACFSW8_13325</name>
</gene>
<reference evidence="2" key="1">
    <citation type="journal article" date="2019" name="Int. J. Syst. Evol. Microbiol.">
        <title>The Global Catalogue of Microorganisms (GCM) 10K type strain sequencing project: providing services to taxonomists for standard genome sequencing and annotation.</title>
        <authorList>
            <consortium name="The Broad Institute Genomics Platform"/>
            <consortium name="The Broad Institute Genome Sequencing Center for Infectious Disease"/>
            <person name="Wu L."/>
            <person name="Ma J."/>
        </authorList>
    </citation>
    <scope>NUCLEOTIDE SEQUENCE [LARGE SCALE GENOMIC DNA]</scope>
    <source>
        <strain evidence="2">CCUG 57942</strain>
    </source>
</reference>
<name>A0ABW4ZD15_9BACT</name>
<comment type="caution">
    <text evidence="1">The sequence shown here is derived from an EMBL/GenBank/DDBJ whole genome shotgun (WGS) entry which is preliminary data.</text>
</comment>
<dbReference type="RefSeq" id="WP_377087472.1">
    <property type="nucleotide sequence ID" value="NZ_JBHSJL010000014.1"/>
</dbReference>
<dbReference type="PROSITE" id="PS51257">
    <property type="entry name" value="PROKAR_LIPOPROTEIN"/>
    <property type="match status" value="1"/>
</dbReference>